<name>A0A2A6BI36_PRIPA</name>
<evidence type="ECO:0000313" key="2">
    <source>
        <dbReference type="Proteomes" id="UP000005239"/>
    </source>
</evidence>
<keyword evidence="2" id="KW-1185">Reference proteome</keyword>
<proteinExistence type="predicted"/>
<reference evidence="1" key="2">
    <citation type="submission" date="2022-06" db="UniProtKB">
        <authorList>
            <consortium name="EnsemblMetazoa"/>
        </authorList>
    </citation>
    <scope>IDENTIFICATION</scope>
    <source>
        <strain evidence="1">PS312</strain>
    </source>
</reference>
<protein>
    <submittedName>
        <fullName evidence="1">Uncharacterized protein</fullName>
    </submittedName>
</protein>
<dbReference type="EnsemblMetazoa" id="PPA46143.1">
    <property type="protein sequence ID" value="PPA46143.1"/>
    <property type="gene ID" value="WBGene00284512"/>
</dbReference>
<organism evidence="1 2">
    <name type="scientific">Pristionchus pacificus</name>
    <name type="common">Parasitic nematode worm</name>
    <dbReference type="NCBI Taxonomy" id="54126"/>
    <lineage>
        <taxon>Eukaryota</taxon>
        <taxon>Metazoa</taxon>
        <taxon>Ecdysozoa</taxon>
        <taxon>Nematoda</taxon>
        <taxon>Chromadorea</taxon>
        <taxon>Rhabditida</taxon>
        <taxon>Rhabditina</taxon>
        <taxon>Diplogasteromorpha</taxon>
        <taxon>Diplogasteroidea</taxon>
        <taxon>Neodiplogasteridae</taxon>
        <taxon>Pristionchus</taxon>
    </lineage>
</organism>
<reference evidence="2" key="1">
    <citation type="journal article" date="2008" name="Nat. Genet.">
        <title>The Pristionchus pacificus genome provides a unique perspective on nematode lifestyle and parasitism.</title>
        <authorList>
            <person name="Dieterich C."/>
            <person name="Clifton S.W."/>
            <person name="Schuster L.N."/>
            <person name="Chinwalla A."/>
            <person name="Delehaunty K."/>
            <person name="Dinkelacker I."/>
            <person name="Fulton L."/>
            <person name="Fulton R."/>
            <person name="Godfrey J."/>
            <person name="Minx P."/>
            <person name="Mitreva M."/>
            <person name="Roeseler W."/>
            <person name="Tian H."/>
            <person name="Witte H."/>
            <person name="Yang S.P."/>
            <person name="Wilson R.K."/>
            <person name="Sommer R.J."/>
        </authorList>
    </citation>
    <scope>NUCLEOTIDE SEQUENCE [LARGE SCALE GENOMIC DNA]</scope>
    <source>
        <strain evidence="2">PS312</strain>
    </source>
</reference>
<sequence>MNEWNSHEKGIQFRVVEQADLAANEHEQPGKVRPVEAVPNCRPEVVAAELRRETAKAPFETAKIGVLRAQWCRISSDVRMR</sequence>
<dbReference type="Proteomes" id="UP000005239">
    <property type="component" value="Unassembled WGS sequence"/>
</dbReference>
<accession>A0A8R1V1U9</accession>
<dbReference type="AlphaFoldDB" id="A0A2A6BI36"/>
<gene>
    <name evidence="1" type="primary">WBGene00284512</name>
</gene>
<evidence type="ECO:0000313" key="1">
    <source>
        <dbReference type="EnsemblMetazoa" id="PPA46143.1"/>
    </source>
</evidence>
<accession>A0A2A6BI36</accession>